<name>A0ABQ5J0I2_9ASTR</name>
<sequence length="214" mass="24080">MNKKLCFDGLAAVSGSDIKGNFLSKECKKYYAKLKKLYDEQREQLRDASIEIHAYTKALRESQMSAKDKAGLGYGDQMNKSVLSYENEVFQSVFVNKRSDIEDSHVNDRYADGMHAVPPPMTGIYIPSGPNKEIDDSQFTYGPKQSKPSESDARSNDFNSCESNCSEETHESMSEPVINEPKVVSEPKVWSDAPIIEEYKSDSEDKHVSLPTKE</sequence>
<evidence type="ECO:0000313" key="3">
    <source>
        <dbReference type="EMBL" id="GJU05646.1"/>
    </source>
</evidence>
<keyword evidence="4" id="KW-1185">Reference proteome</keyword>
<evidence type="ECO:0000256" key="1">
    <source>
        <dbReference type="SAM" id="Coils"/>
    </source>
</evidence>
<keyword evidence="1" id="KW-0175">Coiled coil</keyword>
<feature type="region of interest" description="Disordered" evidence="2">
    <location>
        <begin position="121"/>
        <end position="190"/>
    </location>
</feature>
<dbReference type="Proteomes" id="UP001151760">
    <property type="component" value="Unassembled WGS sequence"/>
</dbReference>
<proteinExistence type="predicted"/>
<feature type="compositionally biased region" description="Polar residues" evidence="2">
    <location>
        <begin position="156"/>
        <end position="166"/>
    </location>
</feature>
<comment type="caution">
    <text evidence="3">The sequence shown here is derived from an EMBL/GenBank/DDBJ whole genome shotgun (WGS) entry which is preliminary data.</text>
</comment>
<dbReference type="EMBL" id="BQNB010021366">
    <property type="protein sequence ID" value="GJU05646.1"/>
    <property type="molecule type" value="Genomic_DNA"/>
</dbReference>
<protein>
    <submittedName>
        <fullName evidence="3">Uncharacterized protein</fullName>
    </submittedName>
</protein>
<gene>
    <name evidence="3" type="ORF">Tco_1122076</name>
</gene>
<evidence type="ECO:0000256" key="2">
    <source>
        <dbReference type="SAM" id="MobiDB-lite"/>
    </source>
</evidence>
<accession>A0ABQ5J0I2</accession>
<feature type="coiled-coil region" evidence="1">
    <location>
        <begin position="31"/>
        <end position="58"/>
    </location>
</feature>
<reference evidence="3" key="1">
    <citation type="journal article" date="2022" name="Int. J. Mol. Sci.">
        <title>Draft Genome of Tanacetum Coccineum: Genomic Comparison of Closely Related Tanacetum-Family Plants.</title>
        <authorList>
            <person name="Yamashiro T."/>
            <person name="Shiraishi A."/>
            <person name="Nakayama K."/>
            <person name="Satake H."/>
        </authorList>
    </citation>
    <scope>NUCLEOTIDE SEQUENCE</scope>
</reference>
<reference evidence="3" key="2">
    <citation type="submission" date="2022-01" db="EMBL/GenBank/DDBJ databases">
        <authorList>
            <person name="Yamashiro T."/>
            <person name="Shiraishi A."/>
            <person name="Satake H."/>
            <person name="Nakayama K."/>
        </authorList>
    </citation>
    <scope>NUCLEOTIDE SEQUENCE</scope>
</reference>
<organism evidence="3 4">
    <name type="scientific">Tanacetum coccineum</name>
    <dbReference type="NCBI Taxonomy" id="301880"/>
    <lineage>
        <taxon>Eukaryota</taxon>
        <taxon>Viridiplantae</taxon>
        <taxon>Streptophyta</taxon>
        <taxon>Embryophyta</taxon>
        <taxon>Tracheophyta</taxon>
        <taxon>Spermatophyta</taxon>
        <taxon>Magnoliopsida</taxon>
        <taxon>eudicotyledons</taxon>
        <taxon>Gunneridae</taxon>
        <taxon>Pentapetalae</taxon>
        <taxon>asterids</taxon>
        <taxon>campanulids</taxon>
        <taxon>Asterales</taxon>
        <taxon>Asteraceae</taxon>
        <taxon>Asteroideae</taxon>
        <taxon>Anthemideae</taxon>
        <taxon>Anthemidinae</taxon>
        <taxon>Tanacetum</taxon>
    </lineage>
</organism>
<evidence type="ECO:0000313" key="4">
    <source>
        <dbReference type="Proteomes" id="UP001151760"/>
    </source>
</evidence>